<dbReference type="SUPFAM" id="SSF53335">
    <property type="entry name" value="S-adenosyl-L-methionine-dependent methyltransferases"/>
    <property type="match status" value="1"/>
</dbReference>
<dbReference type="Gene3D" id="3.40.50.150">
    <property type="entry name" value="Vaccinia Virus protein VP39"/>
    <property type="match status" value="1"/>
</dbReference>
<dbReference type="OrthoDB" id="9765084at2"/>
<proteinExistence type="predicted"/>
<comment type="caution">
    <text evidence="1">The sequence shown here is derived from an EMBL/GenBank/DDBJ whole genome shotgun (WGS) entry which is preliminary data.</text>
</comment>
<evidence type="ECO:0000313" key="1">
    <source>
        <dbReference type="EMBL" id="RDU72552.1"/>
    </source>
</evidence>
<organism evidence="1 2">
    <name type="scientific">Helicobacter aurati</name>
    <dbReference type="NCBI Taxonomy" id="137778"/>
    <lineage>
        <taxon>Bacteria</taxon>
        <taxon>Pseudomonadati</taxon>
        <taxon>Campylobacterota</taxon>
        <taxon>Epsilonproteobacteria</taxon>
        <taxon>Campylobacterales</taxon>
        <taxon>Helicobacteraceae</taxon>
        <taxon>Helicobacter</taxon>
    </lineage>
</organism>
<reference evidence="1 2" key="1">
    <citation type="submission" date="2018-04" db="EMBL/GenBank/DDBJ databases">
        <title>Novel Campyloabacter and Helicobacter Species and Strains.</title>
        <authorList>
            <person name="Mannion A.J."/>
            <person name="Shen Z."/>
            <person name="Fox J.G."/>
        </authorList>
    </citation>
    <scope>NUCLEOTIDE SEQUENCE [LARGE SCALE GENOMIC DNA]</scope>
    <source>
        <strain evidence="1 2">MIT 97-5075</strain>
    </source>
</reference>
<dbReference type="EMBL" id="NXLW01000006">
    <property type="protein sequence ID" value="RDU72552.1"/>
    <property type="molecule type" value="Genomic_DNA"/>
</dbReference>
<sequence>MSRQSTIQEETYQNLTRDFTTQEIANLESAYNLTVLQRIANLQSNINMCFSVLDSKLSAYLRGMQSQTTSESLQQMSVIAQASTLKSASNLLNGIHIVFDLIPQDTQFALLRQLVFLLKPWRKGPFYLRDTTKHFLFIDSEWQSHIKMQLVLNAFEKLNYQIAGKEILDVGCNNGYYMFDLALRGAKSIVGIDPVATFFLQFYLIMKLTRLSNVSYRLLGVQDIERLGKKFDCVLCMGVLYHRQEPLHTLKQLKRALKKDGILIIETLIIDSPAPVALLPYPTYAKMTNVFYIFSPTALQNLALKAGFSECELISFSYTENSEQRSTQFIDKQSLGDFLHVQHTIEGYPPACRGIFALCL</sequence>
<dbReference type="AlphaFoldDB" id="A0A3D8J4W5"/>
<protein>
    <submittedName>
        <fullName evidence="1">tRNA 5-methoxyuridine(34)/uridine 5-oxyacetic acid(34) synthase CmoB</fullName>
    </submittedName>
</protein>
<dbReference type="InterPro" id="IPR027555">
    <property type="entry name" value="Mo5U34_MeTrfas-like"/>
</dbReference>
<dbReference type="RefSeq" id="WP_104763537.1">
    <property type="nucleotide sequence ID" value="NZ_FZPM01000025.1"/>
</dbReference>
<dbReference type="NCBIfam" id="NF011650">
    <property type="entry name" value="PRK15068.1"/>
    <property type="match status" value="1"/>
</dbReference>
<gene>
    <name evidence="1" type="ORF">CQA66_04400</name>
</gene>
<dbReference type="InterPro" id="IPR029063">
    <property type="entry name" value="SAM-dependent_MTases_sf"/>
</dbReference>
<dbReference type="Pfam" id="PF08003">
    <property type="entry name" value="Methyltransf_9"/>
    <property type="match status" value="1"/>
</dbReference>
<accession>A0A3D8J4W5</accession>
<keyword evidence="2" id="KW-1185">Reference proteome</keyword>
<dbReference type="CDD" id="cd02440">
    <property type="entry name" value="AdoMet_MTases"/>
    <property type="match status" value="1"/>
</dbReference>
<dbReference type="Proteomes" id="UP000256424">
    <property type="component" value="Unassembled WGS sequence"/>
</dbReference>
<name>A0A3D8J4W5_9HELI</name>
<evidence type="ECO:0000313" key="2">
    <source>
        <dbReference type="Proteomes" id="UP000256424"/>
    </source>
</evidence>
<dbReference type="PANTHER" id="PTHR43861">
    <property type="entry name" value="TRANS-ACONITATE 2-METHYLTRANSFERASE-RELATED"/>
    <property type="match status" value="1"/>
</dbReference>